<organism evidence="1 2">
    <name type="scientific">Planoprotostelium fungivorum</name>
    <dbReference type="NCBI Taxonomy" id="1890364"/>
    <lineage>
        <taxon>Eukaryota</taxon>
        <taxon>Amoebozoa</taxon>
        <taxon>Evosea</taxon>
        <taxon>Variosea</taxon>
        <taxon>Cavosteliida</taxon>
        <taxon>Cavosteliaceae</taxon>
        <taxon>Planoprotostelium</taxon>
    </lineage>
</organism>
<dbReference type="EMBL" id="MDYQ01000208">
    <property type="protein sequence ID" value="PRP78729.1"/>
    <property type="molecule type" value="Genomic_DNA"/>
</dbReference>
<name>A0A2P6N443_9EUKA</name>
<comment type="caution">
    <text evidence="1">The sequence shown here is derived from an EMBL/GenBank/DDBJ whole genome shotgun (WGS) entry which is preliminary data.</text>
</comment>
<accession>A0A2P6N443</accession>
<dbReference type="Proteomes" id="UP000241769">
    <property type="component" value="Unassembled WGS sequence"/>
</dbReference>
<keyword evidence="2" id="KW-1185">Reference proteome</keyword>
<reference evidence="1 2" key="1">
    <citation type="journal article" date="2018" name="Genome Biol. Evol.">
        <title>Multiple Roots of Fruiting Body Formation in Amoebozoa.</title>
        <authorList>
            <person name="Hillmann F."/>
            <person name="Forbes G."/>
            <person name="Novohradska S."/>
            <person name="Ferling I."/>
            <person name="Riege K."/>
            <person name="Groth M."/>
            <person name="Westermann M."/>
            <person name="Marz M."/>
            <person name="Spaller T."/>
            <person name="Winckler T."/>
            <person name="Schaap P."/>
            <person name="Glockner G."/>
        </authorList>
    </citation>
    <scope>NUCLEOTIDE SEQUENCE [LARGE SCALE GENOMIC DNA]</scope>
    <source>
        <strain evidence="1 2">Jena</strain>
    </source>
</reference>
<sequence length="96" mass="11245">MNAWAARCNGTFSNHTDCASVVKLSNDQIASSRWHKKIWTLDAKKINQDKIDDLRDELSSLTPALKELIQWVKHREMWDTTRHTRAQRRGRGEELK</sequence>
<gene>
    <name evidence="1" type="ORF">PROFUN_13307</name>
</gene>
<evidence type="ECO:0000313" key="1">
    <source>
        <dbReference type="EMBL" id="PRP78729.1"/>
    </source>
</evidence>
<protein>
    <submittedName>
        <fullName evidence="1">Uncharacterized protein</fullName>
    </submittedName>
</protein>
<proteinExistence type="predicted"/>
<dbReference type="InParanoid" id="A0A2P6N443"/>
<evidence type="ECO:0000313" key="2">
    <source>
        <dbReference type="Proteomes" id="UP000241769"/>
    </source>
</evidence>
<dbReference type="AlphaFoldDB" id="A0A2P6N443"/>